<dbReference type="AlphaFoldDB" id="A0A6H2DKW8"/>
<evidence type="ECO:0000313" key="3">
    <source>
        <dbReference type="Proteomes" id="UP000501600"/>
    </source>
</evidence>
<evidence type="ECO:0000313" key="2">
    <source>
        <dbReference type="EMBL" id="QJB68994.1"/>
    </source>
</evidence>
<accession>A0A6H2DKW8</accession>
<reference evidence="2 3" key="1">
    <citation type="submission" date="2020-04" db="EMBL/GenBank/DDBJ databases">
        <title>Genome sequence for Sphingorhabdus sp. strain M1.</title>
        <authorList>
            <person name="Park S.-J."/>
        </authorList>
    </citation>
    <scope>NUCLEOTIDE SEQUENCE [LARGE SCALE GENOMIC DNA]</scope>
    <source>
        <strain evidence="2 3">JK6</strain>
    </source>
</reference>
<dbReference type="KEGG" id="phao:HF685_06620"/>
<gene>
    <name evidence="2" type="ORF">HF685_06620</name>
</gene>
<name>A0A6H2DKW8_9SPHN</name>
<keyword evidence="1" id="KW-0472">Membrane</keyword>
<proteinExistence type="predicted"/>
<keyword evidence="1" id="KW-0812">Transmembrane</keyword>
<keyword evidence="1" id="KW-1133">Transmembrane helix</keyword>
<keyword evidence="3" id="KW-1185">Reference proteome</keyword>
<dbReference type="EMBL" id="CP051217">
    <property type="protein sequence ID" value="QJB68994.1"/>
    <property type="molecule type" value="Genomic_DNA"/>
</dbReference>
<protein>
    <submittedName>
        <fullName evidence="2">Uncharacterized protein</fullName>
    </submittedName>
</protein>
<organism evidence="2 3">
    <name type="scientific">Parasphingorhabdus halotolerans</name>
    <dbReference type="NCBI Taxonomy" id="2725558"/>
    <lineage>
        <taxon>Bacteria</taxon>
        <taxon>Pseudomonadati</taxon>
        <taxon>Pseudomonadota</taxon>
        <taxon>Alphaproteobacteria</taxon>
        <taxon>Sphingomonadales</taxon>
        <taxon>Sphingomonadaceae</taxon>
        <taxon>Parasphingorhabdus</taxon>
    </lineage>
</organism>
<sequence length="58" mass="6187">MCSVSAGVAVISEIGNRRRNNRKDIDKVGFMPWSFVTAMALLVFGISVALGTGLISTE</sequence>
<evidence type="ECO:0000256" key="1">
    <source>
        <dbReference type="SAM" id="Phobius"/>
    </source>
</evidence>
<feature type="transmembrane region" description="Helical" evidence="1">
    <location>
        <begin position="28"/>
        <end position="55"/>
    </location>
</feature>
<dbReference type="Proteomes" id="UP000501600">
    <property type="component" value="Chromosome"/>
</dbReference>